<proteinExistence type="predicted"/>
<evidence type="ECO:0000256" key="6">
    <source>
        <dbReference type="ARBA" id="ARBA00023315"/>
    </source>
</evidence>
<keyword evidence="5" id="KW-0472">Membrane</keyword>
<dbReference type="Pfam" id="PF03279">
    <property type="entry name" value="Lip_A_acyltrans"/>
    <property type="match status" value="1"/>
</dbReference>
<reference evidence="7 8" key="1">
    <citation type="submission" date="2019-02" db="EMBL/GenBank/DDBJ databases">
        <title>Prokaryotic population dynamics and viral predation in marine succession experiment using metagenomics: the confinement effect.</title>
        <authorList>
            <person name="Haro-Moreno J.M."/>
            <person name="Rodriguez-Valera F."/>
            <person name="Lopez-Perez M."/>
        </authorList>
    </citation>
    <scope>NUCLEOTIDE SEQUENCE [LARGE SCALE GENOMIC DNA]</scope>
    <source>
        <strain evidence="7">MED-G166</strain>
    </source>
</reference>
<accession>A0A520MU97</accession>
<comment type="subcellular location">
    <subcellularLocation>
        <location evidence="1">Cell inner membrane</location>
    </subcellularLocation>
</comment>
<keyword evidence="2" id="KW-1003">Cell membrane</keyword>
<comment type="caution">
    <text evidence="7">The sequence shown here is derived from an EMBL/GenBank/DDBJ whole genome shotgun (WGS) entry which is preliminary data.</text>
</comment>
<dbReference type="AlphaFoldDB" id="A0A520MU97"/>
<evidence type="ECO:0000256" key="1">
    <source>
        <dbReference type="ARBA" id="ARBA00004533"/>
    </source>
</evidence>
<dbReference type="GO" id="GO:0016746">
    <property type="term" value="F:acyltransferase activity"/>
    <property type="evidence" value="ECO:0007669"/>
    <property type="project" value="UniProtKB-KW"/>
</dbReference>
<name>A0A520MU97_9GAMM</name>
<protein>
    <recommendedName>
        <fullName evidence="9">Lipid A biosynthesis acyltransferase</fullName>
    </recommendedName>
</protein>
<keyword evidence="4" id="KW-0808">Transferase</keyword>
<evidence type="ECO:0000256" key="2">
    <source>
        <dbReference type="ARBA" id="ARBA00022475"/>
    </source>
</evidence>
<evidence type="ECO:0008006" key="9">
    <source>
        <dbReference type="Google" id="ProtNLM"/>
    </source>
</evidence>
<dbReference type="PANTHER" id="PTHR30606:SF10">
    <property type="entry name" value="PHOSPHATIDYLINOSITOL MANNOSIDE ACYLTRANSFERASE"/>
    <property type="match status" value="1"/>
</dbReference>
<dbReference type="GO" id="GO:0009247">
    <property type="term" value="P:glycolipid biosynthetic process"/>
    <property type="evidence" value="ECO:0007669"/>
    <property type="project" value="UniProtKB-ARBA"/>
</dbReference>
<dbReference type="InterPro" id="IPR004960">
    <property type="entry name" value="LipA_acyltrans"/>
</dbReference>
<gene>
    <name evidence="7" type="ORF">EVA99_00770</name>
</gene>
<keyword evidence="6" id="KW-0012">Acyltransferase</keyword>
<evidence type="ECO:0000256" key="4">
    <source>
        <dbReference type="ARBA" id="ARBA00022679"/>
    </source>
</evidence>
<dbReference type="EMBL" id="SHBL01000003">
    <property type="protein sequence ID" value="RZO24795.1"/>
    <property type="molecule type" value="Genomic_DNA"/>
</dbReference>
<dbReference type="PANTHER" id="PTHR30606">
    <property type="entry name" value="LIPID A BIOSYNTHESIS LAUROYL ACYLTRANSFERASE"/>
    <property type="match status" value="1"/>
</dbReference>
<dbReference type="GO" id="GO:0005886">
    <property type="term" value="C:plasma membrane"/>
    <property type="evidence" value="ECO:0007669"/>
    <property type="project" value="UniProtKB-SubCell"/>
</dbReference>
<evidence type="ECO:0000256" key="3">
    <source>
        <dbReference type="ARBA" id="ARBA00022519"/>
    </source>
</evidence>
<evidence type="ECO:0000256" key="5">
    <source>
        <dbReference type="ARBA" id="ARBA00023136"/>
    </source>
</evidence>
<dbReference type="Proteomes" id="UP000320146">
    <property type="component" value="Unassembled WGS sequence"/>
</dbReference>
<sequence>MISILFGLISHTPLVILRAISFILTKLLIMSGSQQFEITKSNIKHCFGNKNELIHKSFSETIEMSLMFPFIWGKKNNYKELLDPNYIDKKNLDDGKPKLFFTLHMGCVDMLVFILSELLSQINILYTPVKNVRLEKKLKSIRERGGAQMLPATTKGVKDLYKSFLANESLLIASDLVPHDKGVYENFFNKECYCIDLIEKLSHKKSHDLYFVYLTKGKKNKYEFISKKIDEPITTKQMNEHFEEAINSAPEIYGWEYKKFRKLRPDNFNIY</sequence>
<evidence type="ECO:0000313" key="8">
    <source>
        <dbReference type="Proteomes" id="UP000320146"/>
    </source>
</evidence>
<organism evidence="7 8">
    <name type="scientific">SAR86 cluster bacterium</name>
    <dbReference type="NCBI Taxonomy" id="2030880"/>
    <lineage>
        <taxon>Bacteria</taxon>
        <taxon>Pseudomonadati</taxon>
        <taxon>Pseudomonadota</taxon>
        <taxon>Gammaproteobacteria</taxon>
        <taxon>SAR86 cluster</taxon>
    </lineage>
</organism>
<keyword evidence="3" id="KW-0997">Cell inner membrane</keyword>
<evidence type="ECO:0000313" key="7">
    <source>
        <dbReference type="EMBL" id="RZO24795.1"/>
    </source>
</evidence>
<dbReference type="CDD" id="cd07984">
    <property type="entry name" value="LPLAT_LABLAT-like"/>
    <property type="match status" value="1"/>
</dbReference>